<sequence length="441" mass="49450">MRRYWPLMGILLLFWASHTQAGLFDFFCLQGDVNCQEENRAQETQKARPASMQAVSEKSPCVDVKGSASMEGVDQAFARKMAIRDALKMASLKRNVTIRTDQSVEAYQLTLDSTRFTSNSKIKNYTITKEGLEDPEDLYGQNKEGALNYEVFLNVCLTEDAGICAGLEGNQYQARLAIAPIVMPFGSEARDISNLLPGYQLELERRLKNRGHQNLTLLLNPVDLQPNKTTTPNLDSKRLTDIRNQTGAQFLLLTVIRSLSAHSDSGVFNTAKRFYNLDVKPDRRYIEVDWYVVDLMKKTTRHQMRGKLDIEGDVLVGRTRPFGSNAFFDTETGKAFDALLAQQVKDVQGFMHCKPFESQVIDVQNGEYVIYLHESSGAKVGDDLAVYHTAGRSIKFAGVELGQDQVPGAFLKIKRIMPKFAIAELTAKKGIVQVGDIVKTW</sequence>
<protein>
    <recommendedName>
        <fullName evidence="2">Flagellar assembly protein T N-terminal domain-containing protein</fullName>
    </recommendedName>
</protein>
<dbReference type="AlphaFoldDB" id="A0A3B0WCY2"/>
<dbReference type="Gene3D" id="3.40.50.10610">
    <property type="entry name" value="ABC-type transport auxiliary lipoprotein component"/>
    <property type="match status" value="1"/>
</dbReference>
<evidence type="ECO:0008006" key="2">
    <source>
        <dbReference type="Google" id="ProtNLM"/>
    </source>
</evidence>
<organism evidence="1">
    <name type="scientific">hydrothermal vent metagenome</name>
    <dbReference type="NCBI Taxonomy" id="652676"/>
    <lineage>
        <taxon>unclassified sequences</taxon>
        <taxon>metagenomes</taxon>
        <taxon>ecological metagenomes</taxon>
    </lineage>
</organism>
<dbReference type="InterPro" id="IPR038180">
    <property type="entry name" value="FlgT_N_sf"/>
</dbReference>
<dbReference type="Gene3D" id="3.30.1660.40">
    <property type="entry name" value="FlgT, N-terminal domain"/>
    <property type="match status" value="1"/>
</dbReference>
<proteinExistence type="predicted"/>
<evidence type="ECO:0000313" key="1">
    <source>
        <dbReference type="EMBL" id="VAW48567.1"/>
    </source>
</evidence>
<name>A0A3B0WCY2_9ZZZZ</name>
<accession>A0A3B0WCY2</accession>
<dbReference type="EMBL" id="UOFB01000275">
    <property type="protein sequence ID" value="VAW48567.1"/>
    <property type="molecule type" value="Genomic_DNA"/>
</dbReference>
<gene>
    <name evidence="1" type="ORF">MNBD_GAMMA04-1376</name>
</gene>
<reference evidence="1" key="1">
    <citation type="submission" date="2018-06" db="EMBL/GenBank/DDBJ databases">
        <authorList>
            <person name="Zhirakovskaya E."/>
        </authorList>
    </citation>
    <scope>NUCLEOTIDE SEQUENCE</scope>
</reference>